<sequence>MRVTETAQVRAQIKAFKHLLEKPELFNHAVQMNERFYYNVQYWKWGGKEAVGYLILRPDGEIVPRREAEPVVRLFMSHNNAVINFTKDFAADKEKPVWMYEQKRDILQALLPDCEASMDVQTQKDARQLIDVCEFVVDGRDRLRDIFEAGMRAHQQMLARGYVISEDETALRNALYESDYLLYERLRRQVEVREAVDRLSVFFANNRLALSGEQLKKKEKLSELLRRYKDEGLRKTNDESVRSFETQSVSYQSAEQLAESYREQNDALFQRLVVSILRNP</sequence>
<dbReference type="EMBL" id="LJJB01000013">
    <property type="protein sequence ID" value="KQL45166.1"/>
    <property type="molecule type" value="Genomic_DNA"/>
</dbReference>
<evidence type="ECO:0000313" key="2">
    <source>
        <dbReference type="Proteomes" id="UP000051063"/>
    </source>
</evidence>
<keyword evidence="2" id="KW-1185">Reference proteome</keyword>
<evidence type="ECO:0000313" key="1">
    <source>
        <dbReference type="EMBL" id="KQL45166.1"/>
    </source>
</evidence>
<proteinExistence type="predicted"/>
<reference evidence="1 2" key="1">
    <citation type="submission" date="2015-09" db="EMBL/GenBank/DDBJ databases">
        <title>Genome sequencing project for genomic taxonomy and phylogenomics of Bacillus-like bacteria.</title>
        <authorList>
            <person name="Liu B."/>
            <person name="Wang J."/>
            <person name="Zhu Y."/>
            <person name="Liu G."/>
            <person name="Chen Q."/>
            <person name="Chen Z."/>
            <person name="Lan J."/>
            <person name="Che J."/>
            <person name="Ge C."/>
            <person name="Shi H."/>
            <person name="Pan Z."/>
            <person name="Liu X."/>
        </authorList>
    </citation>
    <scope>NUCLEOTIDE SEQUENCE [LARGE SCALE GENOMIC DNA]</scope>
    <source>
        <strain evidence="1 2">DSM 8552</strain>
    </source>
</reference>
<dbReference type="RefSeq" id="WP_055747767.1">
    <property type="nucleotide sequence ID" value="NZ_LJJB01000013.1"/>
</dbReference>
<name>A0ABR5N4H7_BRECH</name>
<organism evidence="1 2">
    <name type="scientific">Brevibacillus choshinensis</name>
    <dbReference type="NCBI Taxonomy" id="54911"/>
    <lineage>
        <taxon>Bacteria</taxon>
        <taxon>Bacillati</taxon>
        <taxon>Bacillota</taxon>
        <taxon>Bacilli</taxon>
        <taxon>Bacillales</taxon>
        <taxon>Paenibacillaceae</taxon>
        <taxon>Brevibacillus</taxon>
    </lineage>
</organism>
<comment type="caution">
    <text evidence="1">The sequence shown here is derived from an EMBL/GenBank/DDBJ whole genome shotgun (WGS) entry which is preliminary data.</text>
</comment>
<accession>A0ABR5N4H7</accession>
<protein>
    <submittedName>
        <fullName evidence="1">Uncharacterized protein</fullName>
    </submittedName>
</protein>
<dbReference type="Proteomes" id="UP000051063">
    <property type="component" value="Unassembled WGS sequence"/>
</dbReference>
<gene>
    <name evidence="1" type="ORF">AN963_28140</name>
</gene>